<evidence type="ECO:0000313" key="3">
    <source>
        <dbReference type="EMBL" id="CAL1166413.1"/>
    </source>
</evidence>
<feature type="region of interest" description="Disordered" evidence="1">
    <location>
        <begin position="1"/>
        <end position="69"/>
    </location>
</feature>
<gene>
    <name evidence="2" type="ORF">C1SCF055_LOCUS38044</name>
</gene>
<dbReference type="OrthoDB" id="413473at2759"/>
<protein>
    <submittedName>
        <fullName evidence="2">Uncharacterized protein</fullName>
    </submittedName>
</protein>
<reference evidence="3" key="2">
    <citation type="submission" date="2024-04" db="EMBL/GenBank/DDBJ databases">
        <authorList>
            <person name="Chen Y."/>
            <person name="Shah S."/>
            <person name="Dougan E. K."/>
            <person name="Thang M."/>
            <person name="Chan C."/>
        </authorList>
    </citation>
    <scope>NUCLEOTIDE SEQUENCE [LARGE SCALE GENOMIC DNA]</scope>
</reference>
<keyword evidence="4" id="KW-1185">Reference proteome</keyword>
<evidence type="ECO:0000256" key="1">
    <source>
        <dbReference type="SAM" id="MobiDB-lite"/>
    </source>
</evidence>
<dbReference type="PANTHER" id="PTHR15955">
    <property type="entry name" value="RWD DOMAIN CONTAINING PROTEIN 2"/>
    <property type="match status" value="1"/>
</dbReference>
<comment type="caution">
    <text evidence="2">The sequence shown here is derived from an EMBL/GenBank/DDBJ whole genome shotgun (WGS) entry which is preliminary data.</text>
</comment>
<dbReference type="AlphaFoldDB" id="A0A9P1DQP4"/>
<organism evidence="2">
    <name type="scientific">Cladocopium goreaui</name>
    <dbReference type="NCBI Taxonomy" id="2562237"/>
    <lineage>
        <taxon>Eukaryota</taxon>
        <taxon>Sar</taxon>
        <taxon>Alveolata</taxon>
        <taxon>Dinophyceae</taxon>
        <taxon>Suessiales</taxon>
        <taxon>Symbiodiniaceae</taxon>
        <taxon>Cladocopium</taxon>
    </lineage>
</organism>
<dbReference type="EMBL" id="CAMXCT030005680">
    <property type="protein sequence ID" value="CAL4800350.1"/>
    <property type="molecule type" value="Genomic_DNA"/>
</dbReference>
<feature type="compositionally biased region" description="Basic and acidic residues" evidence="1">
    <location>
        <begin position="14"/>
        <end position="33"/>
    </location>
</feature>
<sequence>MLSDTVLELGFKAPEADQHRDDIRRQEVLITREELEEDDEIDEIDEDDEDDEDDVDDEENQDEEREEMEIQELEELEEMLEMTQNEDEQNDGTRKLSDVQMRRQARVDWKPEVVLQQISAEELSKAKKLSRAAMYMHHITAPWKQRFIKEAAKRAGLSGICVFGKPGRILVEGPLELVSRYAARIKSWPWKRCDLQGPWTVDGDRAFHGFREIKKADFKKEVAAAGLSEQLKGIRSGYEWGWNCYYCDQVHRNHISKALPPSGSSCLAFCYDNWQCSGLKLSFVQDPSRLSFLNLELTIAASMPQRETAQAKQTEPLLANAAVLVSEDMAIRVYSAKSKALLSTLPPPPNSKVQVLEVFLCPVWQLLILWLSSEEVAIFYVPSAPLEKQSKAEDVVLHNYTGTGEDKVPRSRAATPLLLRRFGIVEAGGYSDAHSEGLRARFCAEGTLKQIIGVNAELPSRCWQTTALLLRLEGSVI</sequence>
<dbReference type="EMBL" id="CAMXCT020005680">
    <property type="protein sequence ID" value="CAL1166413.1"/>
    <property type="molecule type" value="Genomic_DNA"/>
</dbReference>
<accession>A0A9P1DQP4</accession>
<dbReference type="EMBL" id="CAMXCT010005680">
    <property type="protein sequence ID" value="CAI4013038.1"/>
    <property type="molecule type" value="Genomic_DNA"/>
</dbReference>
<proteinExistence type="predicted"/>
<evidence type="ECO:0000313" key="4">
    <source>
        <dbReference type="Proteomes" id="UP001152797"/>
    </source>
</evidence>
<dbReference type="PANTHER" id="PTHR15955:SF8">
    <property type="entry name" value="RWD DOMAIN-CONTAINING PROTEIN 2B-RELATED"/>
    <property type="match status" value="1"/>
</dbReference>
<dbReference type="Proteomes" id="UP001152797">
    <property type="component" value="Unassembled WGS sequence"/>
</dbReference>
<dbReference type="CDD" id="cd24163">
    <property type="entry name" value="RWDD2_C"/>
    <property type="match status" value="1"/>
</dbReference>
<dbReference type="InterPro" id="IPR017359">
    <property type="entry name" value="Phi-like"/>
</dbReference>
<reference evidence="2" key="1">
    <citation type="submission" date="2022-10" db="EMBL/GenBank/DDBJ databases">
        <authorList>
            <person name="Chen Y."/>
            <person name="Dougan E. K."/>
            <person name="Chan C."/>
            <person name="Rhodes N."/>
            <person name="Thang M."/>
        </authorList>
    </citation>
    <scope>NUCLEOTIDE SEQUENCE</scope>
</reference>
<feature type="compositionally biased region" description="Acidic residues" evidence="1">
    <location>
        <begin position="34"/>
        <end position="69"/>
    </location>
</feature>
<name>A0A9P1DQP4_9DINO</name>
<dbReference type="InterPro" id="IPR059181">
    <property type="entry name" value="RWDD2A-B_C"/>
</dbReference>
<evidence type="ECO:0000313" key="2">
    <source>
        <dbReference type="EMBL" id="CAI4013038.1"/>
    </source>
</evidence>